<feature type="region of interest" description="Disordered" evidence="1">
    <location>
        <begin position="67"/>
        <end position="149"/>
    </location>
</feature>
<organism evidence="2 3">
    <name type="scientific">Apiospora marii</name>
    <dbReference type="NCBI Taxonomy" id="335849"/>
    <lineage>
        <taxon>Eukaryota</taxon>
        <taxon>Fungi</taxon>
        <taxon>Dikarya</taxon>
        <taxon>Ascomycota</taxon>
        <taxon>Pezizomycotina</taxon>
        <taxon>Sordariomycetes</taxon>
        <taxon>Xylariomycetidae</taxon>
        <taxon>Amphisphaeriales</taxon>
        <taxon>Apiosporaceae</taxon>
        <taxon>Apiospora</taxon>
    </lineage>
</organism>
<name>A0ABR1STB0_9PEZI</name>
<feature type="compositionally biased region" description="Low complexity" evidence="1">
    <location>
        <begin position="84"/>
        <end position="103"/>
    </location>
</feature>
<dbReference type="Proteomes" id="UP001396898">
    <property type="component" value="Unassembled WGS sequence"/>
</dbReference>
<comment type="caution">
    <text evidence="2">The sequence shown here is derived from an EMBL/GenBank/DDBJ whole genome shotgun (WGS) entry which is preliminary data.</text>
</comment>
<accession>A0ABR1STB0</accession>
<evidence type="ECO:0000313" key="3">
    <source>
        <dbReference type="Proteomes" id="UP001396898"/>
    </source>
</evidence>
<evidence type="ECO:0000313" key="2">
    <source>
        <dbReference type="EMBL" id="KAK8037447.1"/>
    </source>
</evidence>
<keyword evidence="3" id="KW-1185">Reference proteome</keyword>
<feature type="compositionally biased region" description="Acidic residues" evidence="1">
    <location>
        <begin position="119"/>
        <end position="128"/>
    </location>
</feature>
<reference evidence="2 3" key="1">
    <citation type="submission" date="2023-01" db="EMBL/GenBank/DDBJ databases">
        <title>Analysis of 21 Apiospora genomes using comparative genomics revels a genus with tremendous synthesis potential of carbohydrate active enzymes and secondary metabolites.</title>
        <authorList>
            <person name="Sorensen T."/>
        </authorList>
    </citation>
    <scope>NUCLEOTIDE SEQUENCE [LARGE SCALE GENOMIC DNA]</scope>
    <source>
        <strain evidence="2 3">CBS 20057</strain>
    </source>
</reference>
<proteinExistence type="predicted"/>
<feature type="compositionally biased region" description="Basic and acidic residues" evidence="1">
    <location>
        <begin position="68"/>
        <end position="81"/>
    </location>
</feature>
<sequence length="149" mass="16023">MAPAPSKMVGNLSTREVELVIVAWSLLESDKIDMDKFVKASGFANLHSARTNWNLIKKKVTTNASALYKDKDGAEDGKTEDNNTVVTPKSKTPAKKAASANTSTKRKRGKTMSAATVDKDDDEDEADPVETPSKKAKTVNAEDPGLGEI</sequence>
<protein>
    <submittedName>
        <fullName evidence="2">Uncharacterized protein</fullName>
    </submittedName>
</protein>
<dbReference type="EMBL" id="JAQQWI010000002">
    <property type="protein sequence ID" value="KAK8037447.1"/>
    <property type="molecule type" value="Genomic_DNA"/>
</dbReference>
<gene>
    <name evidence="2" type="ORF">PG991_000793</name>
</gene>
<evidence type="ECO:0000256" key="1">
    <source>
        <dbReference type="SAM" id="MobiDB-lite"/>
    </source>
</evidence>